<dbReference type="InterPro" id="IPR032716">
    <property type="entry name" value="ACC_epsilon"/>
</dbReference>
<evidence type="ECO:0000313" key="3">
    <source>
        <dbReference type="Proteomes" id="UP001597182"/>
    </source>
</evidence>
<name>A0ABW3VN93_9PSEU</name>
<evidence type="ECO:0000256" key="1">
    <source>
        <dbReference type="SAM" id="MobiDB-lite"/>
    </source>
</evidence>
<dbReference type="Pfam" id="PF13822">
    <property type="entry name" value="ACC_epsilon"/>
    <property type="match status" value="1"/>
</dbReference>
<feature type="region of interest" description="Disordered" evidence="1">
    <location>
        <begin position="40"/>
        <end position="80"/>
    </location>
</feature>
<feature type="compositionally biased region" description="Basic and acidic residues" evidence="1">
    <location>
        <begin position="51"/>
        <end position="60"/>
    </location>
</feature>
<comment type="caution">
    <text evidence="2">The sequence shown here is derived from an EMBL/GenBank/DDBJ whole genome shotgun (WGS) entry which is preliminary data.</text>
</comment>
<dbReference type="EMBL" id="JBHTMB010000206">
    <property type="protein sequence ID" value="MFD1236151.1"/>
    <property type="molecule type" value="Genomic_DNA"/>
</dbReference>
<organism evidence="2 3">
    <name type="scientific">Pseudonocardia benzenivorans</name>
    <dbReference type="NCBI Taxonomy" id="228005"/>
    <lineage>
        <taxon>Bacteria</taxon>
        <taxon>Bacillati</taxon>
        <taxon>Actinomycetota</taxon>
        <taxon>Actinomycetes</taxon>
        <taxon>Pseudonocardiales</taxon>
        <taxon>Pseudonocardiaceae</taxon>
        <taxon>Pseudonocardia</taxon>
    </lineage>
</organism>
<reference evidence="3" key="1">
    <citation type="journal article" date="2019" name="Int. J. Syst. Evol. Microbiol.">
        <title>The Global Catalogue of Microorganisms (GCM) 10K type strain sequencing project: providing services to taxonomists for standard genome sequencing and annotation.</title>
        <authorList>
            <consortium name="The Broad Institute Genomics Platform"/>
            <consortium name="The Broad Institute Genome Sequencing Center for Infectious Disease"/>
            <person name="Wu L."/>
            <person name="Ma J."/>
        </authorList>
    </citation>
    <scope>NUCLEOTIDE SEQUENCE [LARGE SCALE GENOMIC DNA]</scope>
    <source>
        <strain evidence="3">CCUG 49018</strain>
    </source>
</reference>
<protein>
    <submittedName>
        <fullName evidence="2">Acyl-CoA carboxylase subunit epsilon</fullName>
    </submittedName>
</protein>
<gene>
    <name evidence="2" type="ORF">ACFQ34_22905</name>
</gene>
<accession>A0ABW3VN93</accession>
<dbReference type="Proteomes" id="UP001597182">
    <property type="component" value="Unassembled WGS sequence"/>
</dbReference>
<evidence type="ECO:0000313" key="2">
    <source>
        <dbReference type="EMBL" id="MFD1236151.1"/>
    </source>
</evidence>
<keyword evidence="3" id="KW-1185">Reference proteome</keyword>
<proteinExistence type="predicted"/>
<dbReference type="RefSeq" id="WP_013677302.1">
    <property type="nucleotide sequence ID" value="NZ_BAABKS010000053.1"/>
</dbReference>
<sequence>MSSPSEEQTPEERRALFRVVRGEPSDEEVAALTAVLLAAASSAGTGAAPAQRDRWSDPVRRMRAPLRPGPGAWRASALPR</sequence>